<evidence type="ECO:0000256" key="1">
    <source>
        <dbReference type="SAM" id="SignalP"/>
    </source>
</evidence>
<keyword evidence="1" id="KW-0732">Signal</keyword>
<dbReference type="EMBL" id="LR862137">
    <property type="protein sequence ID" value="CAD1845112.1"/>
    <property type="molecule type" value="Genomic_DNA"/>
</dbReference>
<protein>
    <submittedName>
        <fullName evidence="2">Uncharacterized protein</fullName>
    </submittedName>
</protein>
<sequence>MAVDFVVLLKLKVLAASDGGSSGHSPLHVALSYFFLLELPLGHGSRLCGDAEAEAPRCEQQRRRPLSSPCCSLVVLLTQASSRRSNEGFLCRYGVCDEALLFRLNRVLFADARDGRRWRRALRLFHDRAIGRAGTNMQSNEDSLHAFSMLAL</sequence>
<evidence type="ECO:0000313" key="2">
    <source>
        <dbReference type="EMBL" id="CAD1845112.1"/>
    </source>
</evidence>
<feature type="signal peptide" evidence="1">
    <location>
        <begin position="1"/>
        <end position="16"/>
    </location>
</feature>
<gene>
    <name evidence="2" type="ORF">CB5_LOCUS28323</name>
</gene>
<proteinExistence type="predicted"/>
<organism evidence="2">
    <name type="scientific">Ananas comosus var. bracteatus</name>
    <name type="common">red pineapple</name>
    <dbReference type="NCBI Taxonomy" id="296719"/>
    <lineage>
        <taxon>Eukaryota</taxon>
        <taxon>Viridiplantae</taxon>
        <taxon>Streptophyta</taxon>
        <taxon>Embryophyta</taxon>
        <taxon>Tracheophyta</taxon>
        <taxon>Spermatophyta</taxon>
        <taxon>Magnoliopsida</taxon>
        <taxon>Liliopsida</taxon>
        <taxon>Poales</taxon>
        <taxon>Bromeliaceae</taxon>
        <taxon>Bromelioideae</taxon>
        <taxon>Ananas</taxon>
    </lineage>
</organism>
<dbReference type="AlphaFoldDB" id="A0A6V7QPG7"/>
<feature type="chain" id="PRO_5028061327" evidence="1">
    <location>
        <begin position="17"/>
        <end position="152"/>
    </location>
</feature>
<accession>A0A6V7QPG7</accession>
<reference evidence="2" key="1">
    <citation type="submission" date="2020-07" db="EMBL/GenBank/DDBJ databases">
        <authorList>
            <person name="Lin J."/>
        </authorList>
    </citation>
    <scope>NUCLEOTIDE SEQUENCE</scope>
</reference>
<name>A0A6V7QPG7_ANACO</name>